<name>A0A9W7LTX2_HIBTR</name>
<dbReference type="EMBL" id="BSYR01000011">
    <property type="protein sequence ID" value="GMI75696.1"/>
    <property type="molecule type" value="Genomic_DNA"/>
</dbReference>
<sequence>MSFQHNPIDFLEEWGAITPSQYLHLWLLIPFAILWSISLARNEITFRGLKLDQLQSLQQTKHRIACWITAKFSECSTPLEALTVDPFLEKDKTLKLPKAPTPKIWTPPPMGFLKLNIDSVVSLESLKGGIGGILRDPAGLTLMQFSTSCGAVPATLAELLAVKEGINKTINLTIDLSERIIVESDCKTIVDWLTKSVNPPVAFAPMVMELAKIIESKGMILRLIPRECNTRADALAKSGIR</sequence>
<keyword evidence="1" id="KW-1133">Transmembrane helix</keyword>
<feature type="transmembrane region" description="Helical" evidence="1">
    <location>
        <begin position="22"/>
        <end position="40"/>
    </location>
</feature>
<dbReference type="InterPro" id="IPR044730">
    <property type="entry name" value="RNase_H-like_dom_plant"/>
</dbReference>
<keyword evidence="1" id="KW-0472">Membrane</keyword>
<accession>A0A9W7LTX2</accession>
<protein>
    <recommendedName>
        <fullName evidence="2">RNase H type-1 domain-containing protein</fullName>
    </recommendedName>
</protein>
<dbReference type="PANTHER" id="PTHR47074">
    <property type="entry name" value="BNAC02G40300D PROTEIN"/>
    <property type="match status" value="1"/>
</dbReference>
<dbReference type="InterPro" id="IPR012337">
    <property type="entry name" value="RNaseH-like_sf"/>
</dbReference>
<dbReference type="GO" id="GO:0003676">
    <property type="term" value="F:nucleic acid binding"/>
    <property type="evidence" value="ECO:0007669"/>
    <property type="project" value="InterPro"/>
</dbReference>
<dbReference type="AlphaFoldDB" id="A0A9W7LTX2"/>
<keyword evidence="1" id="KW-0812">Transmembrane</keyword>
<keyword evidence="4" id="KW-1185">Reference proteome</keyword>
<evidence type="ECO:0000313" key="4">
    <source>
        <dbReference type="Proteomes" id="UP001165190"/>
    </source>
</evidence>
<reference evidence="3" key="1">
    <citation type="submission" date="2023-05" db="EMBL/GenBank/DDBJ databases">
        <title>Genome and transcriptome analyses reveal genes involved in the formation of fine ridges on petal epidermal cells in Hibiscus trionum.</title>
        <authorList>
            <person name="Koshimizu S."/>
            <person name="Masuda S."/>
            <person name="Ishii T."/>
            <person name="Shirasu K."/>
            <person name="Hoshino A."/>
            <person name="Arita M."/>
        </authorList>
    </citation>
    <scope>NUCLEOTIDE SEQUENCE</scope>
    <source>
        <strain evidence="3">Hamamatsu line</strain>
    </source>
</reference>
<comment type="caution">
    <text evidence="3">The sequence shown here is derived from an EMBL/GenBank/DDBJ whole genome shotgun (WGS) entry which is preliminary data.</text>
</comment>
<dbReference type="PANTHER" id="PTHR47074:SF75">
    <property type="entry name" value="RNASE H TYPE-1 DOMAIN-CONTAINING PROTEIN"/>
    <property type="match status" value="1"/>
</dbReference>
<dbReference type="Pfam" id="PF13456">
    <property type="entry name" value="RVT_3"/>
    <property type="match status" value="1"/>
</dbReference>
<evidence type="ECO:0000259" key="2">
    <source>
        <dbReference type="Pfam" id="PF13456"/>
    </source>
</evidence>
<dbReference type="InterPro" id="IPR002156">
    <property type="entry name" value="RNaseH_domain"/>
</dbReference>
<gene>
    <name evidence="3" type="ORF">HRI_001238900</name>
</gene>
<dbReference type="InterPro" id="IPR036397">
    <property type="entry name" value="RNaseH_sf"/>
</dbReference>
<proteinExistence type="predicted"/>
<organism evidence="3 4">
    <name type="scientific">Hibiscus trionum</name>
    <name type="common">Flower of an hour</name>
    <dbReference type="NCBI Taxonomy" id="183268"/>
    <lineage>
        <taxon>Eukaryota</taxon>
        <taxon>Viridiplantae</taxon>
        <taxon>Streptophyta</taxon>
        <taxon>Embryophyta</taxon>
        <taxon>Tracheophyta</taxon>
        <taxon>Spermatophyta</taxon>
        <taxon>Magnoliopsida</taxon>
        <taxon>eudicotyledons</taxon>
        <taxon>Gunneridae</taxon>
        <taxon>Pentapetalae</taxon>
        <taxon>rosids</taxon>
        <taxon>malvids</taxon>
        <taxon>Malvales</taxon>
        <taxon>Malvaceae</taxon>
        <taxon>Malvoideae</taxon>
        <taxon>Hibiscus</taxon>
    </lineage>
</organism>
<dbReference type="CDD" id="cd06222">
    <property type="entry name" value="RNase_H_like"/>
    <property type="match status" value="1"/>
</dbReference>
<evidence type="ECO:0000256" key="1">
    <source>
        <dbReference type="SAM" id="Phobius"/>
    </source>
</evidence>
<dbReference type="SUPFAM" id="SSF53098">
    <property type="entry name" value="Ribonuclease H-like"/>
    <property type="match status" value="1"/>
</dbReference>
<dbReference type="GO" id="GO:0004523">
    <property type="term" value="F:RNA-DNA hybrid ribonuclease activity"/>
    <property type="evidence" value="ECO:0007669"/>
    <property type="project" value="InterPro"/>
</dbReference>
<dbReference type="Gene3D" id="3.30.420.10">
    <property type="entry name" value="Ribonuclease H-like superfamily/Ribonuclease H"/>
    <property type="match status" value="1"/>
</dbReference>
<dbReference type="InterPro" id="IPR052929">
    <property type="entry name" value="RNase_H-like_EbsB-rel"/>
</dbReference>
<dbReference type="Proteomes" id="UP001165190">
    <property type="component" value="Unassembled WGS sequence"/>
</dbReference>
<evidence type="ECO:0000313" key="3">
    <source>
        <dbReference type="EMBL" id="GMI75696.1"/>
    </source>
</evidence>
<feature type="domain" description="RNase H type-1" evidence="2">
    <location>
        <begin position="116"/>
        <end position="238"/>
    </location>
</feature>
<dbReference type="OrthoDB" id="1435117at2759"/>